<dbReference type="AlphaFoldDB" id="A0AAU9ILH6"/>
<evidence type="ECO:0000313" key="8">
    <source>
        <dbReference type="Proteomes" id="UP001162131"/>
    </source>
</evidence>
<dbReference type="SMART" id="SM00577">
    <property type="entry name" value="CPDc"/>
    <property type="match status" value="1"/>
</dbReference>
<dbReference type="PROSITE" id="PS50969">
    <property type="entry name" value="FCP1"/>
    <property type="match status" value="1"/>
</dbReference>
<dbReference type="InterPro" id="IPR036412">
    <property type="entry name" value="HAD-like_sf"/>
</dbReference>
<feature type="compositionally biased region" description="Acidic residues" evidence="5">
    <location>
        <begin position="82"/>
        <end position="97"/>
    </location>
</feature>
<evidence type="ECO:0000256" key="2">
    <source>
        <dbReference type="ARBA" id="ARBA00022912"/>
    </source>
</evidence>
<feature type="region of interest" description="Disordered" evidence="5">
    <location>
        <begin position="82"/>
        <end position="101"/>
    </location>
</feature>
<proteinExistence type="inferred from homology"/>
<dbReference type="SUPFAM" id="SSF56784">
    <property type="entry name" value="HAD-like"/>
    <property type="match status" value="1"/>
</dbReference>
<sequence length="299" mass="34704">MRIKILFLKKPNLIKNYNKMEKLDEYNLKMDFPVQEPISLVKSDGSCLITSLNTLEIVQQYSELQAHIPLCEKNHETADIEIEDDSQTMDTETEQEDSSSQRIKPMNIDAIKYLLPMKTRRAQRLTLVLDLDETLVHSEIKPIPAANLIVNIFFDERPCSIYVSFRPGLFSFLEAVAEKFEVVLFTASHKIYAEQVLKFIDPEMKIMKYRFYRESCVETNGTFVKDLKVLGRDLREVIIVDNSVQAFSLQPNNGIPIVSWYNDTTDRELYKTLDILDELHGTADVREVLSQKYKSFNMN</sequence>
<dbReference type="Proteomes" id="UP001162131">
    <property type="component" value="Unassembled WGS sequence"/>
</dbReference>
<dbReference type="GO" id="GO:0005634">
    <property type="term" value="C:nucleus"/>
    <property type="evidence" value="ECO:0007669"/>
    <property type="project" value="UniProtKB-ARBA"/>
</dbReference>
<evidence type="ECO:0000313" key="7">
    <source>
        <dbReference type="EMBL" id="CAG9315332.1"/>
    </source>
</evidence>
<evidence type="ECO:0000256" key="3">
    <source>
        <dbReference type="ARBA" id="ARBA00037324"/>
    </source>
</evidence>
<gene>
    <name evidence="7" type="ORF">BSTOLATCC_MIC13105</name>
</gene>
<evidence type="ECO:0000259" key="6">
    <source>
        <dbReference type="PROSITE" id="PS50969"/>
    </source>
</evidence>
<evidence type="ECO:0000256" key="5">
    <source>
        <dbReference type="SAM" id="MobiDB-lite"/>
    </source>
</evidence>
<name>A0AAU9ILH6_9CILI</name>
<comment type="similarity">
    <text evidence="4">Belongs to the CTDSPL2 family.</text>
</comment>
<dbReference type="GO" id="GO:0004721">
    <property type="term" value="F:phosphoprotein phosphatase activity"/>
    <property type="evidence" value="ECO:0007669"/>
    <property type="project" value="UniProtKB-KW"/>
</dbReference>
<keyword evidence="1" id="KW-0378">Hydrolase</keyword>
<protein>
    <recommendedName>
        <fullName evidence="6">FCP1 homology domain-containing protein</fullName>
    </recommendedName>
</protein>
<dbReference type="Pfam" id="PF03031">
    <property type="entry name" value="NIF"/>
    <property type="match status" value="1"/>
</dbReference>
<dbReference type="PANTHER" id="PTHR12210">
    <property type="entry name" value="DULLARD PROTEIN PHOSPHATASE"/>
    <property type="match status" value="1"/>
</dbReference>
<accession>A0AAU9ILH6</accession>
<evidence type="ECO:0000256" key="1">
    <source>
        <dbReference type="ARBA" id="ARBA00022801"/>
    </source>
</evidence>
<keyword evidence="2" id="KW-0904">Protein phosphatase</keyword>
<comment type="function">
    <text evidence="3">Probable phosphatase.</text>
</comment>
<dbReference type="EMBL" id="CAJZBQ010000013">
    <property type="protein sequence ID" value="CAG9315332.1"/>
    <property type="molecule type" value="Genomic_DNA"/>
</dbReference>
<evidence type="ECO:0000256" key="4">
    <source>
        <dbReference type="ARBA" id="ARBA00038355"/>
    </source>
</evidence>
<keyword evidence="8" id="KW-1185">Reference proteome</keyword>
<organism evidence="7 8">
    <name type="scientific">Blepharisma stoltei</name>
    <dbReference type="NCBI Taxonomy" id="1481888"/>
    <lineage>
        <taxon>Eukaryota</taxon>
        <taxon>Sar</taxon>
        <taxon>Alveolata</taxon>
        <taxon>Ciliophora</taxon>
        <taxon>Postciliodesmatophora</taxon>
        <taxon>Heterotrichea</taxon>
        <taxon>Heterotrichida</taxon>
        <taxon>Blepharismidae</taxon>
        <taxon>Blepharisma</taxon>
    </lineage>
</organism>
<dbReference type="InterPro" id="IPR004274">
    <property type="entry name" value="FCP1_dom"/>
</dbReference>
<reference evidence="7" key="1">
    <citation type="submission" date="2021-09" db="EMBL/GenBank/DDBJ databases">
        <authorList>
            <consortium name="AG Swart"/>
            <person name="Singh M."/>
            <person name="Singh A."/>
            <person name="Seah K."/>
            <person name="Emmerich C."/>
        </authorList>
    </citation>
    <scope>NUCLEOTIDE SEQUENCE</scope>
    <source>
        <strain evidence="7">ATCC30299</strain>
    </source>
</reference>
<dbReference type="NCBIfam" id="TIGR02251">
    <property type="entry name" value="HIF-SF_euk"/>
    <property type="match status" value="1"/>
</dbReference>
<dbReference type="FunFam" id="3.40.50.1000:FF:000015">
    <property type="entry name" value="CTD small phosphatase-like protein 2"/>
    <property type="match status" value="1"/>
</dbReference>
<dbReference type="InterPro" id="IPR050365">
    <property type="entry name" value="TIM50"/>
</dbReference>
<comment type="caution">
    <text evidence="7">The sequence shown here is derived from an EMBL/GenBank/DDBJ whole genome shotgun (WGS) entry which is preliminary data.</text>
</comment>
<dbReference type="CDD" id="cd07521">
    <property type="entry name" value="HAD_FCP1-like"/>
    <property type="match status" value="1"/>
</dbReference>
<dbReference type="Gene3D" id="3.40.50.1000">
    <property type="entry name" value="HAD superfamily/HAD-like"/>
    <property type="match status" value="1"/>
</dbReference>
<dbReference type="InterPro" id="IPR023214">
    <property type="entry name" value="HAD_sf"/>
</dbReference>
<dbReference type="InterPro" id="IPR011948">
    <property type="entry name" value="Dullard_phosphatase"/>
</dbReference>
<feature type="domain" description="FCP1 homology" evidence="6">
    <location>
        <begin position="120"/>
        <end position="279"/>
    </location>
</feature>